<proteinExistence type="predicted"/>
<dbReference type="Proteomes" id="UP000801864">
    <property type="component" value="Unassembled WGS sequence"/>
</dbReference>
<dbReference type="EMBL" id="QLNT01000015">
    <property type="protein sequence ID" value="KAF3067902.1"/>
    <property type="molecule type" value="Genomic_DNA"/>
</dbReference>
<reference evidence="1 2" key="1">
    <citation type="submission" date="2018-06" db="EMBL/GenBank/DDBJ databases">
        <title>Genome analysis of cellulolytic fungus Trichoderma lentiforme CFAM-422.</title>
        <authorList>
            <person name="Steindorff A.S."/>
            <person name="Formighieri E.F."/>
            <person name="Midorikawa G.E.O."/>
            <person name="Tamietti M.S."/>
            <person name="Ramos E.Z."/>
            <person name="Silva A.S."/>
            <person name="Bon E.P.S."/>
            <person name="Mendes T.D."/>
            <person name="Damaso M.C.T."/>
            <person name="Favaro L.C.L."/>
        </authorList>
    </citation>
    <scope>NUCLEOTIDE SEQUENCE [LARGE SCALE GENOMIC DNA]</scope>
    <source>
        <strain evidence="1 2">CFAM-422</strain>
    </source>
</reference>
<sequence length="78" mass="8650">MMRVYPLPEGMPALGSAYPVVLRRNQKKSGNEGEVAQQISVTVGETINVYLRTRADLPQDSLGTFLDMLLNGWHGVYV</sequence>
<organism evidence="1 2">
    <name type="scientific">Trichoderma lentiforme</name>
    <dbReference type="NCBI Taxonomy" id="1567552"/>
    <lineage>
        <taxon>Eukaryota</taxon>
        <taxon>Fungi</taxon>
        <taxon>Dikarya</taxon>
        <taxon>Ascomycota</taxon>
        <taxon>Pezizomycotina</taxon>
        <taxon>Sordariomycetes</taxon>
        <taxon>Hypocreomycetidae</taxon>
        <taxon>Hypocreales</taxon>
        <taxon>Hypocreaceae</taxon>
        <taxon>Trichoderma</taxon>
    </lineage>
</organism>
<dbReference type="AlphaFoldDB" id="A0A9P5CBN0"/>
<protein>
    <submittedName>
        <fullName evidence="1">Uncharacterized protein</fullName>
    </submittedName>
</protein>
<name>A0A9P5CBN0_9HYPO</name>
<evidence type="ECO:0000313" key="2">
    <source>
        <dbReference type="Proteomes" id="UP000801864"/>
    </source>
</evidence>
<accession>A0A9P5CBN0</accession>
<keyword evidence="2" id="KW-1185">Reference proteome</keyword>
<gene>
    <name evidence="1" type="ORF">CFAM422_008698</name>
</gene>
<comment type="caution">
    <text evidence="1">The sequence shown here is derived from an EMBL/GenBank/DDBJ whole genome shotgun (WGS) entry which is preliminary data.</text>
</comment>
<evidence type="ECO:0000313" key="1">
    <source>
        <dbReference type="EMBL" id="KAF3067902.1"/>
    </source>
</evidence>